<keyword evidence="2" id="KW-1185">Reference proteome</keyword>
<accession>A0A448XAR1</accession>
<dbReference type="Proteomes" id="UP000784294">
    <property type="component" value="Unassembled WGS sequence"/>
</dbReference>
<dbReference type="AlphaFoldDB" id="A0A448XAR1"/>
<dbReference type="EMBL" id="CAAALY010244199">
    <property type="protein sequence ID" value="VEL32450.1"/>
    <property type="molecule type" value="Genomic_DNA"/>
</dbReference>
<name>A0A448XAR1_9PLAT</name>
<sequence length="98" mass="10975">MGSYFLYVQCDQLSRMLSCSDDVCPNRRALRTDLKLAGDYAPNHMFILIVHGFSPKKQLSSPSSTFHTTYPQLASSGCTDSELQPVLSRAKLHKLPVR</sequence>
<comment type="caution">
    <text evidence="1">The sequence shown here is derived from an EMBL/GenBank/DDBJ whole genome shotgun (WGS) entry which is preliminary data.</text>
</comment>
<gene>
    <name evidence="1" type="ORF">PXEA_LOCUS25890</name>
</gene>
<protein>
    <submittedName>
        <fullName evidence="1">Uncharacterized protein</fullName>
    </submittedName>
</protein>
<organism evidence="1 2">
    <name type="scientific">Protopolystoma xenopodis</name>
    <dbReference type="NCBI Taxonomy" id="117903"/>
    <lineage>
        <taxon>Eukaryota</taxon>
        <taxon>Metazoa</taxon>
        <taxon>Spiralia</taxon>
        <taxon>Lophotrochozoa</taxon>
        <taxon>Platyhelminthes</taxon>
        <taxon>Monogenea</taxon>
        <taxon>Polyopisthocotylea</taxon>
        <taxon>Polystomatidea</taxon>
        <taxon>Polystomatidae</taxon>
        <taxon>Protopolystoma</taxon>
    </lineage>
</organism>
<evidence type="ECO:0000313" key="2">
    <source>
        <dbReference type="Proteomes" id="UP000784294"/>
    </source>
</evidence>
<reference evidence="1" key="1">
    <citation type="submission" date="2018-11" db="EMBL/GenBank/DDBJ databases">
        <authorList>
            <consortium name="Pathogen Informatics"/>
        </authorList>
    </citation>
    <scope>NUCLEOTIDE SEQUENCE</scope>
</reference>
<proteinExistence type="predicted"/>
<evidence type="ECO:0000313" key="1">
    <source>
        <dbReference type="EMBL" id="VEL32450.1"/>
    </source>
</evidence>